<dbReference type="Gene3D" id="3.40.140.10">
    <property type="entry name" value="Cytidine Deaminase, domain 2"/>
    <property type="match status" value="1"/>
</dbReference>
<reference evidence="9 10" key="1">
    <citation type="journal article" date="2023" name="Nat. Commun.">
        <title>Origin of minicircular mitochondrial genomes in red algae.</title>
        <authorList>
            <person name="Lee Y."/>
            <person name="Cho C.H."/>
            <person name="Lee Y.M."/>
            <person name="Park S.I."/>
            <person name="Yang J.H."/>
            <person name="West J.A."/>
            <person name="Bhattacharya D."/>
            <person name="Yoon H.S."/>
        </authorList>
    </citation>
    <scope>NUCLEOTIDE SEQUENCE [LARGE SCALE GENOMIC DNA]</scope>
    <source>
        <strain evidence="9 10">CCMP1338</strain>
        <tissue evidence="9">Whole cell</tissue>
    </source>
</reference>
<protein>
    <recommendedName>
        <fullName evidence="2">tRNA(adenine(34)) deaminase</fullName>
        <ecNumber evidence="2">3.5.4.33</ecNumber>
    </recommendedName>
</protein>
<gene>
    <name evidence="9" type="ORF">NDN08_007315</name>
</gene>
<evidence type="ECO:0000256" key="6">
    <source>
        <dbReference type="ARBA" id="ARBA00022833"/>
    </source>
</evidence>
<evidence type="ECO:0000256" key="7">
    <source>
        <dbReference type="ARBA" id="ARBA00048045"/>
    </source>
</evidence>
<evidence type="ECO:0000313" key="10">
    <source>
        <dbReference type="Proteomes" id="UP001157974"/>
    </source>
</evidence>
<dbReference type="GO" id="GO:0002100">
    <property type="term" value="P:tRNA wobble adenosine to inosine editing"/>
    <property type="evidence" value="ECO:0007669"/>
    <property type="project" value="InterPro"/>
</dbReference>
<evidence type="ECO:0000256" key="4">
    <source>
        <dbReference type="ARBA" id="ARBA00022723"/>
    </source>
</evidence>
<dbReference type="SUPFAM" id="SSF53927">
    <property type="entry name" value="Cytidine deaminase-like"/>
    <property type="match status" value="1"/>
</dbReference>
<dbReference type="InterPro" id="IPR028883">
    <property type="entry name" value="tRNA_aden_deaminase"/>
</dbReference>
<feature type="domain" description="CMP/dCMP-type deaminase" evidence="8">
    <location>
        <begin position="33"/>
        <end position="148"/>
    </location>
</feature>
<evidence type="ECO:0000259" key="8">
    <source>
        <dbReference type="PROSITE" id="PS51747"/>
    </source>
</evidence>
<name>A0AAV8UG81_9RHOD</name>
<proteinExistence type="inferred from homology"/>
<dbReference type="GO" id="GO:0046872">
    <property type="term" value="F:metal ion binding"/>
    <property type="evidence" value="ECO:0007669"/>
    <property type="project" value="UniProtKB-KW"/>
</dbReference>
<dbReference type="PANTHER" id="PTHR11079:SF179">
    <property type="entry name" value="TRNA(ADENINE(34)) DEAMINASE, CHLOROPLASTIC"/>
    <property type="match status" value="1"/>
</dbReference>
<dbReference type="AlphaFoldDB" id="A0AAV8UG81"/>
<dbReference type="InterPro" id="IPR016193">
    <property type="entry name" value="Cytidine_deaminase-like"/>
</dbReference>
<keyword evidence="10" id="KW-1185">Reference proteome</keyword>
<keyword evidence="6" id="KW-0862">Zinc</keyword>
<evidence type="ECO:0000256" key="3">
    <source>
        <dbReference type="ARBA" id="ARBA00022694"/>
    </source>
</evidence>
<sequence>MLSRSSSVSFVLGISPLRRARCPSERLTCEFHERDYRFMNLALEQAKLAYDEGEVPVGCVLVSEDGEILSMGRNRVHNKMDCTCHAEMECLRSAMATANNWRLLGSVIYCTLEPCLMCLGAIQLARVAKLKYGADDLRMGAVHSWISVPSVKHPFHEVKISGGLLAAESSNLLRQFFRQQRTEGRTE</sequence>
<comment type="cofactor">
    <cofactor evidence="1">
        <name>Zn(2+)</name>
        <dbReference type="ChEBI" id="CHEBI:29105"/>
    </cofactor>
</comment>
<dbReference type="InterPro" id="IPR002125">
    <property type="entry name" value="CMP_dCMP_dom"/>
</dbReference>
<dbReference type="Pfam" id="PF00383">
    <property type="entry name" value="dCMP_cyt_deam_1"/>
    <property type="match status" value="1"/>
</dbReference>
<comment type="catalytic activity">
    <reaction evidence="7">
        <text>adenosine(34) in tRNA + H2O + H(+) = inosine(34) in tRNA + NH4(+)</text>
        <dbReference type="Rhea" id="RHEA:43168"/>
        <dbReference type="Rhea" id="RHEA-COMP:10373"/>
        <dbReference type="Rhea" id="RHEA-COMP:10374"/>
        <dbReference type="ChEBI" id="CHEBI:15377"/>
        <dbReference type="ChEBI" id="CHEBI:15378"/>
        <dbReference type="ChEBI" id="CHEBI:28938"/>
        <dbReference type="ChEBI" id="CHEBI:74411"/>
        <dbReference type="ChEBI" id="CHEBI:82852"/>
        <dbReference type="EC" id="3.5.4.33"/>
    </reaction>
</comment>
<evidence type="ECO:0000256" key="5">
    <source>
        <dbReference type="ARBA" id="ARBA00022801"/>
    </source>
</evidence>
<comment type="caution">
    <text evidence="9">The sequence shown here is derived from an EMBL/GenBank/DDBJ whole genome shotgun (WGS) entry which is preliminary data.</text>
</comment>
<keyword evidence="4" id="KW-0479">Metal-binding</keyword>
<evidence type="ECO:0000256" key="2">
    <source>
        <dbReference type="ARBA" id="ARBA00012740"/>
    </source>
</evidence>
<dbReference type="PROSITE" id="PS51747">
    <property type="entry name" value="CYT_DCMP_DEAMINASES_2"/>
    <property type="match status" value="1"/>
</dbReference>
<dbReference type="EMBL" id="JAMWBK010000011">
    <property type="protein sequence ID" value="KAJ8901469.1"/>
    <property type="molecule type" value="Genomic_DNA"/>
</dbReference>
<keyword evidence="3" id="KW-0819">tRNA processing</keyword>
<evidence type="ECO:0000256" key="1">
    <source>
        <dbReference type="ARBA" id="ARBA00001947"/>
    </source>
</evidence>
<keyword evidence="5" id="KW-0378">Hydrolase</keyword>
<dbReference type="HAMAP" id="MF_00972">
    <property type="entry name" value="tRNA_aden_deaminase"/>
    <property type="match status" value="1"/>
</dbReference>
<dbReference type="GO" id="GO:0052717">
    <property type="term" value="F:tRNA-specific adenosine-34 deaminase activity"/>
    <property type="evidence" value="ECO:0007669"/>
    <property type="project" value="UniProtKB-EC"/>
</dbReference>
<dbReference type="PANTHER" id="PTHR11079">
    <property type="entry name" value="CYTOSINE DEAMINASE FAMILY MEMBER"/>
    <property type="match status" value="1"/>
</dbReference>
<dbReference type="CDD" id="cd01285">
    <property type="entry name" value="nucleoside_deaminase"/>
    <property type="match status" value="1"/>
</dbReference>
<dbReference type="Proteomes" id="UP001157974">
    <property type="component" value="Unassembled WGS sequence"/>
</dbReference>
<dbReference type="EC" id="3.5.4.33" evidence="2"/>
<evidence type="ECO:0000313" key="9">
    <source>
        <dbReference type="EMBL" id="KAJ8901469.1"/>
    </source>
</evidence>
<accession>A0AAV8UG81</accession>
<organism evidence="9 10">
    <name type="scientific">Rhodosorus marinus</name>
    <dbReference type="NCBI Taxonomy" id="101924"/>
    <lineage>
        <taxon>Eukaryota</taxon>
        <taxon>Rhodophyta</taxon>
        <taxon>Stylonematophyceae</taxon>
        <taxon>Stylonematales</taxon>
        <taxon>Stylonemataceae</taxon>
        <taxon>Rhodosorus</taxon>
    </lineage>
</organism>